<comment type="caution">
    <text evidence="6">The sequence shown here is derived from an EMBL/GenBank/DDBJ whole genome shotgun (WGS) entry which is preliminary data.</text>
</comment>
<comment type="similarity">
    <text evidence="1">Belongs to the archease family.</text>
</comment>
<dbReference type="InterPro" id="IPR002804">
    <property type="entry name" value="Archease"/>
</dbReference>
<accession>A0A550J532</accession>
<sequence length="138" mass="15332">MNDFRLLAHTADMGIEATGNSRAEVFVAAAQGLKEMIFGDAPVTPRQSAPVSLANGDVGELLVAWLGEILYLFEVRGLVPAEFVIYEITENSLRGEVYGEPFDPKRHPVEREVKAITYHQLSVERDGQGWRAKVYVDL</sequence>
<keyword evidence="3" id="KW-0479">Metal-binding</keyword>
<name>A0A550J532_9BACT</name>
<keyword evidence="4" id="KW-0106">Calcium</keyword>
<keyword evidence="7" id="KW-1185">Reference proteome</keyword>
<evidence type="ECO:0000313" key="6">
    <source>
        <dbReference type="EMBL" id="TRO78336.1"/>
    </source>
</evidence>
<dbReference type="PANTHER" id="PTHR12682:SF11">
    <property type="entry name" value="PROTEIN ARCHEASE"/>
    <property type="match status" value="1"/>
</dbReference>
<dbReference type="Pfam" id="PF01951">
    <property type="entry name" value="Archease"/>
    <property type="match status" value="1"/>
</dbReference>
<dbReference type="GO" id="GO:0046872">
    <property type="term" value="F:metal ion binding"/>
    <property type="evidence" value="ECO:0007669"/>
    <property type="project" value="UniProtKB-KW"/>
</dbReference>
<dbReference type="InterPro" id="IPR036820">
    <property type="entry name" value="Archease_dom_sf"/>
</dbReference>
<dbReference type="OrthoDB" id="164090at2"/>
<evidence type="ECO:0000256" key="3">
    <source>
        <dbReference type="ARBA" id="ARBA00022723"/>
    </source>
</evidence>
<evidence type="ECO:0000256" key="1">
    <source>
        <dbReference type="ARBA" id="ARBA00007963"/>
    </source>
</evidence>
<feature type="domain" description="Archease" evidence="5">
    <location>
        <begin position="4"/>
        <end position="138"/>
    </location>
</feature>
<dbReference type="Proteomes" id="UP000317155">
    <property type="component" value="Unassembled WGS sequence"/>
</dbReference>
<dbReference type="EMBL" id="VJVV01000019">
    <property type="protein sequence ID" value="TRO78336.1"/>
    <property type="molecule type" value="Genomic_DNA"/>
</dbReference>
<dbReference type="AlphaFoldDB" id="A0A550J532"/>
<evidence type="ECO:0000259" key="5">
    <source>
        <dbReference type="Pfam" id="PF01951"/>
    </source>
</evidence>
<dbReference type="SUPFAM" id="SSF69819">
    <property type="entry name" value="MTH1598-like"/>
    <property type="match status" value="1"/>
</dbReference>
<gene>
    <name evidence="6" type="ORF">FL622_16640</name>
</gene>
<dbReference type="RefSeq" id="WP_092055337.1">
    <property type="nucleotide sequence ID" value="NZ_FOJJ01000011.1"/>
</dbReference>
<keyword evidence="2" id="KW-0819">tRNA processing</keyword>
<evidence type="ECO:0000256" key="4">
    <source>
        <dbReference type="ARBA" id="ARBA00022837"/>
    </source>
</evidence>
<organism evidence="6 7">
    <name type="scientific">Trichloromonas acetexigens</name>
    <dbReference type="NCBI Taxonomy" id="38815"/>
    <lineage>
        <taxon>Bacteria</taxon>
        <taxon>Pseudomonadati</taxon>
        <taxon>Thermodesulfobacteriota</taxon>
        <taxon>Desulfuromonadia</taxon>
        <taxon>Desulfuromonadales</taxon>
        <taxon>Trichloromonadaceae</taxon>
        <taxon>Trichloromonas</taxon>
    </lineage>
</organism>
<dbReference type="InterPro" id="IPR023572">
    <property type="entry name" value="Archease_dom"/>
</dbReference>
<evidence type="ECO:0000313" key="7">
    <source>
        <dbReference type="Proteomes" id="UP000317155"/>
    </source>
</evidence>
<protein>
    <submittedName>
        <fullName evidence="6">Archease</fullName>
    </submittedName>
</protein>
<proteinExistence type="inferred from homology"/>
<dbReference type="GO" id="GO:0008033">
    <property type="term" value="P:tRNA processing"/>
    <property type="evidence" value="ECO:0007669"/>
    <property type="project" value="UniProtKB-KW"/>
</dbReference>
<reference evidence="6 7" key="1">
    <citation type="submission" date="2019-07" db="EMBL/GenBank/DDBJ databases">
        <title>Insights of Desulfuromonas acetexigens electromicrobiology.</title>
        <authorList>
            <person name="Katuri K."/>
            <person name="Sapireddy V."/>
            <person name="Shaw D.R."/>
            <person name="Saikaly P."/>
        </authorList>
    </citation>
    <scope>NUCLEOTIDE SEQUENCE [LARGE SCALE GENOMIC DNA]</scope>
    <source>
        <strain evidence="6 7">2873</strain>
    </source>
</reference>
<evidence type="ECO:0000256" key="2">
    <source>
        <dbReference type="ARBA" id="ARBA00022694"/>
    </source>
</evidence>
<dbReference type="PANTHER" id="PTHR12682">
    <property type="entry name" value="ARCHEASE"/>
    <property type="match status" value="1"/>
</dbReference>
<dbReference type="Gene3D" id="3.55.10.10">
    <property type="entry name" value="Archease domain"/>
    <property type="match status" value="1"/>
</dbReference>